<protein>
    <submittedName>
        <fullName evidence="1">1-aminocyclopropane-1-carboxylate oxidase like protein 5</fullName>
    </submittedName>
</protein>
<dbReference type="Proteomes" id="UP000237347">
    <property type="component" value="Unassembled WGS sequence"/>
</dbReference>
<sequence>MYDPQEGRHIPVIDLEGIDKDVIKCKGIVKRLVNHGILVSVLEEIKEGVCRFYEQNIEMKKEFYTCDPMRPVFYNSNFDL</sequence>
<evidence type="ECO:0000313" key="2">
    <source>
        <dbReference type="Proteomes" id="UP000237347"/>
    </source>
</evidence>
<comment type="caution">
    <text evidence="1">The sequence shown here is derived from an EMBL/GenBank/DDBJ whole genome shotgun (WGS) entry which is preliminary data.</text>
</comment>
<proteinExistence type="predicted"/>
<dbReference type="EMBL" id="PKMF04001125">
    <property type="protein sequence ID" value="KAK7814161.1"/>
    <property type="molecule type" value="Genomic_DNA"/>
</dbReference>
<evidence type="ECO:0000313" key="1">
    <source>
        <dbReference type="EMBL" id="KAK7814161.1"/>
    </source>
</evidence>
<accession>A0AAW0IIS4</accession>
<reference evidence="1 2" key="1">
    <citation type="journal article" date="2018" name="Sci. Data">
        <title>The draft genome sequence of cork oak.</title>
        <authorList>
            <person name="Ramos A.M."/>
            <person name="Usie A."/>
            <person name="Barbosa P."/>
            <person name="Barros P.M."/>
            <person name="Capote T."/>
            <person name="Chaves I."/>
            <person name="Simoes F."/>
            <person name="Abreu I."/>
            <person name="Carrasquinho I."/>
            <person name="Faro C."/>
            <person name="Guimaraes J.B."/>
            <person name="Mendonca D."/>
            <person name="Nobrega F."/>
            <person name="Rodrigues L."/>
            <person name="Saibo N.J.M."/>
            <person name="Varela M.C."/>
            <person name="Egas C."/>
            <person name="Matos J."/>
            <person name="Miguel C.M."/>
            <person name="Oliveira M.M."/>
            <person name="Ricardo C.P."/>
            <person name="Goncalves S."/>
        </authorList>
    </citation>
    <scope>NUCLEOTIDE SEQUENCE [LARGE SCALE GENOMIC DNA]</scope>
    <source>
        <strain evidence="2">cv. HL8</strain>
    </source>
</reference>
<keyword evidence="2" id="KW-1185">Reference proteome</keyword>
<dbReference type="AlphaFoldDB" id="A0AAW0IIS4"/>
<dbReference type="SUPFAM" id="SSF51197">
    <property type="entry name" value="Clavaminate synthase-like"/>
    <property type="match status" value="1"/>
</dbReference>
<dbReference type="InterPro" id="IPR027443">
    <property type="entry name" value="IPNS-like_sf"/>
</dbReference>
<organism evidence="1 2">
    <name type="scientific">Quercus suber</name>
    <name type="common">Cork oak</name>
    <dbReference type="NCBI Taxonomy" id="58331"/>
    <lineage>
        <taxon>Eukaryota</taxon>
        <taxon>Viridiplantae</taxon>
        <taxon>Streptophyta</taxon>
        <taxon>Embryophyta</taxon>
        <taxon>Tracheophyta</taxon>
        <taxon>Spermatophyta</taxon>
        <taxon>Magnoliopsida</taxon>
        <taxon>eudicotyledons</taxon>
        <taxon>Gunneridae</taxon>
        <taxon>Pentapetalae</taxon>
        <taxon>rosids</taxon>
        <taxon>fabids</taxon>
        <taxon>Fagales</taxon>
        <taxon>Fagaceae</taxon>
        <taxon>Quercus</taxon>
    </lineage>
</organism>
<gene>
    <name evidence="1" type="primary">2A6_0</name>
    <name evidence="1" type="ORF">CFP56_003475</name>
</gene>
<dbReference type="Gene3D" id="2.60.120.330">
    <property type="entry name" value="B-lactam Antibiotic, Isopenicillin N Synthase, Chain"/>
    <property type="match status" value="1"/>
</dbReference>
<name>A0AAW0IIS4_QUESU</name>